<keyword evidence="2" id="KW-1185">Reference proteome</keyword>
<dbReference type="InterPro" id="IPR021352">
    <property type="entry name" value="DUF2971"/>
</dbReference>
<reference evidence="1 2" key="1">
    <citation type="submission" date="2020-05" db="EMBL/GenBank/DDBJ databases">
        <title>Distinct polysaccharide utilization as determinants for interspecies competition between intestinal Prevotella spp.</title>
        <authorList>
            <person name="Galvez E.J.C."/>
            <person name="Iljazovic A."/>
            <person name="Strowig T."/>
        </authorList>
    </citation>
    <scope>NUCLEOTIDE SEQUENCE [LARGE SCALE GENOMIC DNA]</scope>
    <source>
        <strain evidence="1 2">PROD</strain>
    </source>
</reference>
<comment type="caution">
    <text evidence="1">The sequence shown here is derived from an EMBL/GenBank/DDBJ whole genome shotgun (WGS) entry which is preliminary data.</text>
</comment>
<protein>
    <submittedName>
        <fullName evidence="1">DUF2971 domain-containing protein</fullName>
    </submittedName>
</protein>
<accession>A0ABX2ARN5</accession>
<organism evidence="1 2">
    <name type="scientific">Xylanibacter rodentium</name>
    <dbReference type="NCBI Taxonomy" id="2736289"/>
    <lineage>
        <taxon>Bacteria</taxon>
        <taxon>Pseudomonadati</taxon>
        <taxon>Bacteroidota</taxon>
        <taxon>Bacteroidia</taxon>
        <taxon>Bacteroidales</taxon>
        <taxon>Prevotellaceae</taxon>
        <taxon>Xylanibacter</taxon>
    </lineage>
</organism>
<gene>
    <name evidence="1" type="ORF">HPS55_03405</name>
</gene>
<dbReference type="RefSeq" id="WP_172176008.1">
    <property type="nucleotide sequence ID" value="NZ_CATJRD010000162.1"/>
</dbReference>
<dbReference type="GeneID" id="82156805"/>
<dbReference type="EMBL" id="JABKKE010000003">
    <property type="protein sequence ID" value="NPE13379.1"/>
    <property type="molecule type" value="Genomic_DNA"/>
</dbReference>
<dbReference type="Pfam" id="PF11185">
    <property type="entry name" value="DUF2971"/>
    <property type="match status" value="1"/>
</dbReference>
<evidence type="ECO:0000313" key="1">
    <source>
        <dbReference type="EMBL" id="NPE13379.1"/>
    </source>
</evidence>
<proteinExistence type="predicted"/>
<dbReference type="Proteomes" id="UP001193734">
    <property type="component" value="Unassembled WGS sequence"/>
</dbReference>
<name>A0ABX2ARN5_9BACT</name>
<evidence type="ECO:0000313" key="2">
    <source>
        <dbReference type="Proteomes" id="UP001193734"/>
    </source>
</evidence>
<sequence>MSTDKCFSILRNRALPLRNFLSYNDPFECLPEFSSYADLLPVFSASNERQREEMIVKQLDVIGKRYKISENQLAEIKKGIFTSSFLKFAPLSIASIFAIGASISSLFGSHSRKNDENETALKIELFLSKFIPNLMNLYTSCFTVEKGNILMWSHYANSHKGIVMGFDTSNKPFTEGQMKEMTYSDKRFDFSIQNYMNTADMENLMTALLTSKGNDWKYEKEHRLIYNIKKNKEKIVWRDKHNNPHVKLDEDCIKCIYIGRRTPEIDKQNLRTILIENNLDSKIKLCDVKLSRTGYKIVF</sequence>